<feature type="region of interest" description="Disordered" evidence="1">
    <location>
        <begin position="223"/>
        <end position="323"/>
    </location>
</feature>
<dbReference type="Proteomes" id="UP000622797">
    <property type="component" value="Unassembled WGS sequence"/>
</dbReference>
<feature type="region of interest" description="Disordered" evidence="1">
    <location>
        <begin position="881"/>
        <end position="904"/>
    </location>
</feature>
<accession>A0A8H4TYF4</accession>
<feature type="compositionally biased region" description="Polar residues" evidence="1">
    <location>
        <begin position="760"/>
        <end position="769"/>
    </location>
</feature>
<comment type="caution">
    <text evidence="3">The sequence shown here is derived from an EMBL/GenBank/DDBJ whole genome shotgun (WGS) entry which is preliminary data.</text>
</comment>
<feature type="region of interest" description="Disordered" evidence="1">
    <location>
        <begin position="790"/>
        <end position="835"/>
    </location>
</feature>
<sequence length="1073" mass="121407">MLLNASRTTPRARLLQTCASSSILRSTTLQSRCGQSRDFSFGPWLPISSEARNERRHRRMIRFRYMESMNRNISWENKPKAAFKRAMKGFNRPSDPSKFASMDRIKTWAGDLSGIRPGANIEDVERSAIDHLFRGDRKANIQKATLTNVHHFNGPRANVTTPKDILRATTQSEDATFIDPITNRRVSKSSMTGPAARYEDLEGYKPTDFVDVIAEADFAPKYDDLDKYKPTKDDKHTEQPAAPKYDDLDKYEPDIDERPIQKQSVEYEDLDKYGPVKYNEPDGKRTTTPEEDSKEYKDLHKYSATRFDSPLTHRQLTPEEQSKLYDDLDQYKPVHWNEPDGLRVQTSEELSKNYDDLHKYGPVDWNEPDGLREPTPEELSKDYRDLSSYGPVAWNEPDGLRRLTPEEESKKYDDLDAYENPFEASKSVLKAYEKSQMDTTMRGKPLAPKVDAPVEDFASKYDDLHKYGPVRWNEPDGLRKLTPEELSKNYEDLHLYDAVRWNEPNGLRPLTAEEKSKNYNDIHLYAARDLSPRMSRVHSEEASKAYKDLPAYRHYDNADAATPRIHPEEASKQYADLDAYAAFENGPKTEHIHPELASKKYKDLNKYPRAGFEETIRVQHIHPEELTKNYTDLGSYRPSGFVSQAQAYPVNSEEASKVYQDLHKYNGIRDNEPNSKISVPLDEVARGLREFDSKAGYQNSPDGPSSTYDHERNRSSPDSTETSVDTVESGSAEEIRAAVLRRAHERSQQAKNKDLPGSGDPTNESQQAATRPKLTGNYARDFPEEFVASWSKENSSTKSTLLPNNHAGESTSAKEVSSVDEDDVEPGSMDESFPIENTKLQPSLDRYAGRSFKDHYSHEPQGLHTNFAEEHGRSTMPVLEKHYTTKEPKAKDSEAKGPEMTKEPRTASYKILAFDPASQMMSVAGATSTMSNSEISTSLPDALVQLAEPAKFLPYLQSLQHQGYEVVSGSKHALVFRQTRPVIEGESFNADFNSFDAMVSRGGIFATSDTSTDNIEQRPELSASTKTGRKKRLGRKVLMGTVGIAGSAYAAAVLAQYFSTKGQDPKSRQTRRP</sequence>
<feature type="compositionally biased region" description="Polar residues" evidence="1">
    <location>
        <begin position="716"/>
        <end position="729"/>
    </location>
</feature>
<evidence type="ECO:0000256" key="2">
    <source>
        <dbReference type="SAM" id="Phobius"/>
    </source>
</evidence>
<feature type="transmembrane region" description="Helical" evidence="2">
    <location>
        <begin position="1037"/>
        <end position="1058"/>
    </location>
</feature>
<feature type="region of interest" description="Disordered" evidence="1">
    <location>
        <begin position="691"/>
        <end position="777"/>
    </location>
</feature>
<name>A0A8H4TYF4_9HYPO</name>
<keyword evidence="2" id="KW-1133">Transmembrane helix</keyword>
<protein>
    <submittedName>
        <fullName evidence="3">Uncharacterized protein</fullName>
    </submittedName>
</protein>
<dbReference type="EMBL" id="JABEXW010000295">
    <property type="protein sequence ID" value="KAF4966357.1"/>
    <property type="molecule type" value="Genomic_DNA"/>
</dbReference>
<keyword evidence="4" id="KW-1185">Reference proteome</keyword>
<reference evidence="3" key="1">
    <citation type="journal article" date="2020" name="BMC Genomics">
        <title>Correction to: Identification and distribution of gene clusters required for synthesis of sphingolipid metabolism inhibitors in diverse species of the filamentous fungus Fusarium.</title>
        <authorList>
            <person name="Kim H.S."/>
            <person name="Lohmar J.M."/>
            <person name="Busman M."/>
            <person name="Brown D.W."/>
            <person name="Naumann T.A."/>
            <person name="Divon H.H."/>
            <person name="Lysoe E."/>
            <person name="Uhlig S."/>
            <person name="Proctor R.H."/>
        </authorList>
    </citation>
    <scope>NUCLEOTIDE SEQUENCE</scope>
    <source>
        <strain evidence="3">NRRL 20472</strain>
    </source>
</reference>
<feature type="compositionally biased region" description="Basic and acidic residues" evidence="1">
    <location>
        <begin position="223"/>
        <end position="260"/>
    </location>
</feature>
<feature type="compositionally biased region" description="Basic and acidic residues" evidence="1">
    <location>
        <begin position="745"/>
        <end position="754"/>
    </location>
</feature>
<keyword evidence="2" id="KW-0812">Transmembrane</keyword>
<dbReference type="OrthoDB" id="3946750at2759"/>
<gene>
    <name evidence="3" type="ORF">FSARC_5927</name>
</gene>
<evidence type="ECO:0000256" key="1">
    <source>
        <dbReference type="SAM" id="MobiDB-lite"/>
    </source>
</evidence>
<reference evidence="3" key="2">
    <citation type="submission" date="2020-05" db="EMBL/GenBank/DDBJ databases">
        <authorList>
            <person name="Kim H.-S."/>
            <person name="Proctor R.H."/>
            <person name="Brown D.W."/>
        </authorList>
    </citation>
    <scope>NUCLEOTIDE SEQUENCE</scope>
    <source>
        <strain evidence="3">NRRL 20472</strain>
    </source>
</reference>
<keyword evidence="2" id="KW-0472">Membrane</keyword>
<feature type="region of interest" description="Disordered" evidence="1">
    <location>
        <begin position="1010"/>
        <end position="1030"/>
    </location>
</feature>
<evidence type="ECO:0000313" key="3">
    <source>
        <dbReference type="EMBL" id="KAF4966357.1"/>
    </source>
</evidence>
<feature type="compositionally biased region" description="Basic and acidic residues" evidence="1">
    <location>
        <begin position="398"/>
        <end position="414"/>
    </location>
</feature>
<feature type="region of interest" description="Disordered" evidence="1">
    <location>
        <begin position="359"/>
        <end position="416"/>
    </location>
</feature>
<feature type="compositionally biased region" description="Polar residues" evidence="1">
    <location>
        <begin position="791"/>
        <end position="815"/>
    </location>
</feature>
<feature type="compositionally biased region" description="Basic and acidic residues" evidence="1">
    <location>
        <begin position="270"/>
        <end position="288"/>
    </location>
</feature>
<organism evidence="3 4">
    <name type="scientific">Fusarium sarcochroum</name>
    <dbReference type="NCBI Taxonomy" id="1208366"/>
    <lineage>
        <taxon>Eukaryota</taxon>
        <taxon>Fungi</taxon>
        <taxon>Dikarya</taxon>
        <taxon>Ascomycota</taxon>
        <taxon>Pezizomycotina</taxon>
        <taxon>Sordariomycetes</taxon>
        <taxon>Hypocreomycetidae</taxon>
        <taxon>Hypocreales</taxon>
        <taxon>Nectriaceae</taxon>
        <taxon>Fusarium</taxon>
        <taxon>Fusarium lateritium species complex</taxon>
    </lineage>
</organism>
<feature type="compositionally biased region" description="Basic and acidic residues" evidence="1">
    <location>
        <begin position="369"/>
        <end position="385"/>
    </location>
</feature>
<evidence type="ECO:0000313" key="4">
    <source>
        <dbReference type="Proteomes" id="UP000622797"/>
    </source>
</evidence>
<feature type="compositionally biased region" description="Polar residues" evidence="1">
    <location>
        <begin position="696"/>
        <end position="707"/>
    </location>
</feature>
<dbReference type="AlphaFoldDB" id="A0A8H4TYF4"/>
<proteinExistence type="predicted"/>